<evidence type="ECO:0000256" key="6">
    <source>
        <dbReference type="ARBA" id="ARBA00022989"/>
    </source>
</evidence>
<dbReference type="EMBL" id="OB663974">
    <property type="protein sequence ID" value="CAD7231875.1"/>
    <property type="molecule type" value="Genomic_DNA"/>
</dbReference>
<keyword evidence="8" id="KW-0472">Membrane</keyword>
<keyword evidence="5" id="KW-0812">Transmembrane</keyword>
<evidence type="ECO:0008006" key="16">
    <source>
        <dbReference type="Google" id="ProtNLM"/>
    </source>
</evidence>
<feature type="non-terminal residue" evidence="15">
    <location>
        <position position="1"/>
    </location>
</feature>
<evidence type="ECO:0000256" key="8">
    <source>
        <dbReference type="ARBA" id="ARBA00023136"/>
    </source>
</evidence>
<dbReference type="AlphaFoldDB" id="A0A7R8WHR0"/>
<evidence type="ECO:0000256" key="12">
    <source>
        <dbReference type="ARBA" id="ARBA00023303"/>
    </source>
</evidence>
<keyword evidence="9" id="KW-0675">Receptor</keyword>
<dbReference type="GO" id="GO:0005886">
    <property type="term" value="C:plasma membrane"/>
    <property type="evidence" value="ECO:0007669"/>
    <property type="project" value="UniProtKB-SubCell"/>
</dbReference>
<protein>
    <recommendedName>
        <fullName evidence="16">Ionotropic glutamate receptor C-terminal domain-containing protein</fullName>
    </recommendedName>
</protein>
<evidence type="ECO:0000256" key="10">
    <source>
        <dbReference type="ARBA" id="ARBA00023180"/>
    </source>
</evidence>
<keyword evidence="7" id="KW-0406">Ion transport</keyword>
<dbReference type="Gene3D" id="3.40.190.10">
    <property type="entry name" value="Periplasmic binding protein-like II"/>
    <property type="match status" value="1"/>
</dbReference>
<dbReference type="GO" id="GO:0015276">
    <property type="term" value="F:ligand-gated monoatomic ion channel activity"/>
    <property type="evidence" value="ECO:0007669"/>
    <property type="project" value="InterPro"/>
</dbReference>
<keyword evidence="3" id="KW-0813">Transport</keyword>
<dbReference type="OrthoDB" id="6351050at2759"/>
<reference evidence="15" key="1">
    <citation type="submission" date="2020-11" db="EMBL/GenBank/DDBJ databases">
        <authorList>
            <person name="Tran Van P."/>
        </authorList>
    </citation>
    <scope>NUCLEOTIDE SEQUENCE</scope>
</reference>
<comment type="similarity">
    <text evidence="2">Belongs to the glutamate-gated ion channel (TC 1.A.10.1) family.</text>
</comment>
<evidence type="ECO:0000259" key="14">
    <source>
        <dbReference type="Pfam" id="PF10613"/>
    </source>
</evidence>
<dbReference type="SUPFAM" id="SSF53850">
    <property type="entry name" value="Periplasmic binding protein-like II"/>
    <property type="match status" value="1"/>
</dbReference>
<proteinExistence type="inferred from homology"/>
<evidence type="ECO:0000256" key="1">
    <source>
        <dbReference type="ARBA" id="ARBA00004651"/>
    </source>
</evidence>
<evidence type="ECO:0000313" key="15">
    <source>
        <dbReference type="EMBL" id="CAD7231875.1"/>
    </source>
</evidence>
<dbReference type="Gene3D" id="1.10.287.70">
    <property type="match status" value="1"/>
</dbReference>
<dbReference type="InterPro" id="IPR052192">
    <property type="entry name" value="Insect_Ionotropic_Sensory_Rcpt"/>
</dbReference>
<evidence type="ECO:0000256" key="11">
    <source>
        <dbReference type="ARBA" id="ARBA00023286"/>
    </source>
</evidence>
<dbReference type="PANTHER" id="PTHR42643:SF30">
    <property type="entry name" value="IONOTROPIC RECEPTOR 40A-RELATED"/>
    <property type="match status" value="1"/>
</dbReference>
<comment type="subcellular location">
    <subcellularLocation>
        <location evidence="1">Cell membrane</location>
        <topology evidence="1">Multi-pass membrane protein</topology>
    </subcellularLocation>
</comment>
<evidence type="ECO:0000256" key="3">
    <source>
        <dbReference type="ARBA" id="ARBA00022448"/>
    </source>
</evidence>
<dbReference type="Pfam" id="PF10613">
    <property type="entry name" value="Lig_chan-Glu_bd"/>
    <property type="match status" value="1"/>
</dbReference>
<feature type="domain" description="Ionotropic glutamate receptor C-terminal" evidence="13">
    <location>
        <begin position="79"/>
        <end position="347"/>
    </location>
</feature>
<keyword evidence="12" id="KW-0407">Ion channel</keyword>
<evidence type="ECO:0000256" key="4">
    <source>
        <dbReference type="ARBA" id="ARBA00022475"/>
    </source>
</evidence>
<organism evidence="15">
    <name type="scientific">Cyprideis torosa</name>
    <dbReference type="NCBI Taxonomy" id="163714"/>
    <lineage>
        <taxon>Eukaryota</taxon>
        <taxon>Metazoa</taxon>
        <taxon>Ecdysozoa</taxon>
        <taxon>Arthropoda</taxon>
        <taxon>Crustacea</taxon>
        <taxon>Oligostraca</taxon>
        <taxon>Ostracoda</taxon>
        <taxon>Podocopa</taxon>
        <taxon>Podocopida</taxon>
        <taxon>Cytherocopina</taxon>
        <taxon>Cytheroidea</taxon>
        <taxon>Cytherideidae</taxon>
        <taxon>Cyprideis</taxon>
    </lineage>
</organism>
<keyword evidence="10" id="KW-0325">Glycoprotein</keyword>
<evidence type="ECO:0000256" key="2">
    <source>
        <dbReference type="ARBA" id="ARBA00008685"/>
    </source>
</evidence>
<accession>A0A7R8WHR0</accession>
<gene>
    <name evidence="15" type="ORF">CTOB1V02_LOCUS9718</name>
</gene>
<dbReference type="InterPro" id="IPR019594">
    <property type="entry name" value="Glu/Gly-bd"/>
</dbReference>
<evidence type="ECO:0000259" key="13">
    <source>
        <dbReference type="Pfam" id="PF00060"/>
    </source>
</evidence>
<name>A0A7R8WHR0_9CRUS</name>
<sequence>MFLSTDGLWGSQRPDGSFTGLIGDLATGLADISICCTSISYNRSTEVDFSFPYLHDASVLVTRAPRKLSSALAIFWPYHWTVWIFMLLSILISGAILAFVSRESGDPIQEDVPWNFMLVVRLFLGNSVNSVPAGNASRILLGFLVPLGVVLSASYGGILVSILARGGPFETPLDTLDDLVNAVNDGTVGTIYRNETYESNFFEAASSGPLEAIQRGAFEVLSNTSSSNAYMEVLRSDTPHLAFIRSRKELDFRLAELKMKSNQFHFSKETFLPSMTVILVTKGSPILEPINKKLLQMLSSSLIDHWMKEQLHLKQKNFTEVSEHDAEAKQFTLLGLQSAFYLLGTGLVLGVFCFVLELCTEADRPFSGPGGQCLRG</sequence>
<evidence type="ECO:0000256" key="7">
    <source>
        <dbReference type="ARBA" id="ARBA00023065"/>
    </source>
</evidence>
<evidence type="ECO:0000256" key="5">
    <source>
        <dbReference type="ARBA" id="ARBA00022692"/>
    </source>
</evidence>
<dbReference type="Pfam" id="PF00060">
    <property type="entry name" value="Lig_chan"/>
    <property type="match status" value="1"/>
</dbReference>
<keyword evidence="11" id="KW-1071">Ligand-gated ion channel</keyword>
<keyword evidence="4" id="KW-1003">Cell membrane</keyword>
<evidence type="ECO:0000256" key="9">
    <source>
        <dbReference type="ARBA" id="ARBA00023170"/>
    </source>
</evidence>
<dbReference type="PANTHER" id="PTHR42643">
    <property type="entry name" value="IONOTROPIC RECEPTOR 20A-RELATED"/>
    <property type="match status" value="1"/>
</dbReference>
<keyword evidence="6" id="KW-1133">Transmembrane helix</keyword>
<dbReference type="GO" id="GO:0050906">
    <property type="term" value="P:detection of stimulus involved in sensory perception"/>
    <property type="evidence" value="ECO:0007669"/>
    <property type="project" value="UniProtKB-ARBA"/>
</dbReference>
<dbReference type="InterPro" id="IPR001320">
    <property type="entry name" value="Iontro_rcpt_C"/>
</dbReference>
<feature type="domain" description="Ionotropic glutamate receptor L-glutamate and glycine-binding" evidence="14">
    <location>
        <begin position="3"/>
        <end position="62"/>
    </location>
</feature>